<dbReference type="STRING" id="371042.NG99_11745"/>
<evidence type="ECO:0000256" key="2">
    <source>
        <dbReference type="ARBA" id="ARBA00022490"/>
    </source>
</evidence>
<evidence type="ECO:0000256" key="5">
    <source>
        <dbReference type="ARBA" id="ARBA00093797"/>
    </source>
</evidence>
<reference evidence="6 7" key="1">
    <citation type="submission" date="2014-10" db="EMBL/GenBank/DDBJ databases">
        <title>Genome sequence of Erwinia typographi M043b.</title>
        <authorList>
            <person name="Chan K.-G."/>
            <person name="Tan W.-S."/>
        </authorList>
    </citation>
    <scope>NUCLEOTIDE SEQUENCE [LARGE SCALE GENOMIC DNA]</scope>
    <source>
        <strain evidence="6 7">M043b</strain>
    </source>
</reference>
<sequence>MVRLEQWDKFIEQAEIYLVALHGTAELDLAGEILSGEEKSELKRIWAELLSNEKEIMEKLSLRLSVLKGEMSGLNKGRKCSQAYSSQMKIVTH</sequence>
<dbReference type="eggNOG" id="ENOG502ZEGK">
    <property type="taxonomic scope" value="Bacteria"/>
</dbReference>
<dbReference type="EMBL" id="JRUQ01000037">
    <property type="protein sequence ID" value="KGT93419.1"/>
    <property type="molecule type" value="Genomic_DNA"/>
</dbReference>
<protein>
    <recommendedName>
        <fullName evidence="5">Flagellar protein FliT</fullName>
    </recommendedName>
</protein>
<comment type="caution">
    <text evidence="6">The sequence shown here is derived from an EMBL/GenBank/DDBJ whole genome shotgun (WGS) entry which is preliminary data.</text>
</comment>
<comment type="subcellular location">
    <subcellularLocation>
        <location evidence="1">Cytoplasm</location>
        <location evidence="1">Cytosol</location>
    </subcellularLocation>
</comment>
<dbReference type="Gene3D" id="1.20.58.380">
    <property type="entry name" value="Flagellar protein flit"/>
    <property type="match status" value="1"/>
</dbReference>
<keyword evidence="2" id="KW-0963">Cytoplasm</keyword>
<evidence type="ECO:0000313" key="7">
    <source>
        <dbReference type="Proteomes" id="UP000030351"/>
    </source>
</evidence>
<gene>
    <name evidence="6" type="ORF">NG99_11745</name>
</gene>
<dbReference type="GO" id="GO:0044781">
    <property type="term" value="P:bacterial-type flagellum organization"/>
    <property type="evidence" value="ECO:0007669"/>
    <property type="project" value="UniProtKB-KW"/>
</dbReference>
<evidence type="ECO:0000256" key="3">
    <source>
        <dbReference type="ARBA" id="ARBA00022795"/>
    </source>
</evidence>
<evidence type="ECO:0000256" key="4">
    <source>
        <dbReference type="ARBA" id="ARBA00023186"/>
    </source>
</evidence>
<keyword evidence="3" id="KW-1005">Bacterial flagellum biogenesis</keyword>
<dbReference type="InterPro" id="IPR008622">
    <property type="entry name" value="FliT"/>
</dbReference>
<accession>A0A0A3Z6M9</accession>
<evidence type="ECO:0000256" key="1">
    <source>
        <dbReference type="ARBA" id="ARBA00004514"/>
    </source>
</evidence>
<evidence type="ECO:0000313" key="6">
    <source>
        <dbReference type="EMBL" id="KGT93419.1"/>
    </source>
</evidence>
<dbReference type="AlphaFoldDB" id="A0A0A3Z6M9"/>
<organism evidence="6 7">
    <name type="scientific">Erwinia typographi</name>
    <dbReference type="NCBI Taxonomy" id="371042"/>
    <lineage>
        <taxon>Bacteria</taxon>
        <taxon>Pseudomonadati</taxon>
        <taxon>Pseudomonadota</taxon>
        <taxon>Gammaproteobacteria</taxon>
        <taxon>Enterobacterales</taxon>
        <taxon>Erwiniaceae</taxon>
        <taxon>Erwinia</taxon>
    </lineage>
</organism>
<dbReference type="Proteomes" id="UP000030351">
    <property type="component" value="Unassembled WGS sequence"/>
</dbReference>
<dbReference type="Pfam" id="PF05400">
    <property type="entry name" value="FliT"/>
    <property type="match status" value="1"/>
</dbReference>
<keyword evidence="7" id="KW-1185">Reference proteome</keyword>
<proteinExistence type="predicted"/>
<keyword evidence="4" id="KW-0143">Chaperone</keyword>
<name>A0A0A3Z6M9_9GAMM</name>